<name>A0A6A4F1N3_9STRA</name>
<sequence>MAQRSFAVWTSEALATHGSICESYDKVTCPVLEVGDSHNGCFDGAARMITGMKNSPSKGQSWAKHTTFLGMCLQ</sequence>
<dbReference type="Proteomes" id="UP000434957">
    <property type="component" value="Unassembled WGS sequence"/>
</dbReference>
<dbReference type="EMBL" id="QXFT01000998">
    <property type="protein sequence ID" value="KAE9331805.1"/>
    <property type="molecule type" value="Genomic_DNA"/>
</dbReference>
<comment type="caution">
    <text evidence="1">The sequence shown here is derived from an EMBL/GenBank/DDBJ whole genome shotgun (WGS) entry which is preliminary data.</text>
</comment>
<keyword evidence="2" id="KW-1185">Reference proteome</keyword>
<evidence type="ECO:0000313" key="2">
    <source>
        <dbReference type="Proteomes" id="UP000434957"/>
    </source>
</evidence>
<reference evidence="1 2" key="1">
    <citation type="submission" date="2018-08" db="EMBL/GenBank/DDBJ databases">
        <title>Genomic investigation of the strawberry pathogen Phytophthora fragariae indicates pathogenicity is determined by transcriptional variation in three key races.</title>
        <authorList>
            <person name="Adams T.M."/>
            <person name="Armitage A.D."/>
            <person name="Sobczyk M.K."/>
            <person name="Bates H.J."/>
            <person name="Dunwell J.M."/>
            <person name="Nellist C.F."/>
            <person name="Harrison R.J."/>
        </authorList>
    </citation>
    <scope>NUCLEOTIDE SEQUENCE [LARGE SCALE GENOMIC DNA]</scope>
    <source>
        <strain evidence="1 2">SCRP333</strain>
    </source>
</reference>
<protein>
    <submittedName>
        <fullName evidence="1">Uncharacterized protein</fullName>
    </submittedName>
</protein>
<evidence type="ECO:0000313" key="1">
    <source>
        <dbReference type="EMBL" id="KAE9331805.1"/>
    </source>
</evidence>
<dbReference type="AlphaFoldDB" id="A0A6A4F1N3"/>
<proteinExistence type="predicted"/>
<gene>
    <name evidence="1" type="ORF">PR003_g14823</name>
</gene>
<accession>A0A6A4F1N3</accession>
<organism evidence="1 2">
    <name type="scientific">Phytophthora rubi</name>
    <dbReference type="NCBI Taxonomy" id="129364"/>
    <lineage>
        <taxon>Eukaryota</taxon>
        <taxon>Sar</taxon>
        <taxon>Stramenopiles</taxon>
        <taxon>Oomycota</taxon>
        <taxon>Peronosporomycetes</taxon>
        <taxon>Peronosporales</taxon>
        <taxon>Peronosporaceae</taxon>
        <taxon>Phytophthora</taxon>
    </lineage>
</organism>